<gene>
    <name evidence="1" type="ORF">DKY63_05215</name>
</gene>
<name>A0A2Z4REU9_PSEPU</name>
<dbReference type="OrthoDB" id="7025979at2"/>
<proteinExistence type="predicted"/>
<dbReference type="Proteomes" id="UP000250299">
    <property type="component" value="Chromosome"/>
</dbReference>
<dbReference type="EMBL" id="CP029693">
    <property type="protein sequence ID" value="AWY39335.1"/>
    <property type="molecule type" value="Genomic_DNA"/>
</dbReference>
<reference evidence="1 2" key="1">
    <citation type="submission" date="2018-05" db="EMBL/GenBank/DDBJ databases">
        <title>Whole genome sequence of Pseudomonas putida JBC17.</title>
        <authorList>
            <person name="Lee Y.H."/>
            <person name="David K."/>
        </authorList>
    </citation>
    <scope>NUCLEOTIDE SEQUENCE [LARGE SCALE GENOMIC DNA]</scope>
    <source>
        <strain evidence="1 2">JBC17</strain>
    </source>
</reference>
<evidence type="ECO:0000313" key="2">
    <source>
        <dbReference type="Proteomes" id="UP000250299"/>
    </source>
</evidence>
<accession>A0A2Z4REU9</accession>
<dbReference type="RefSeq" id="WP_110963117.1">
    <property type="nucleotide sequence ID" value="NZ_CP029693.1"/>
</dbReference>
<protein>
    <submittedName>
        <fullName evidence="1">Uncharacterized protein</fullName>
    </submittedName>
</protein>
<sequence length="1657" mass="182405">MLTDTQRQCLKKIIRDCRSSIGPWLEGTLDSDSENVDRLDSTLSKLEDIYEDYPSSRDVKRLLGEFLHDLSYVKGRKYFPERHKRAVEELRQSIELPSLPSLLSMFLDGLQLPINMINWVMDVSRAPVDNVKLGLVKFTKFATELVDQTFPKPPQISRDKGFPLLSALLEIDRKGDFYDNVELDALKDTSGFAARILCVMNVLKSFMDMSPPDRIGFPSGPGKRQPVVSQSPPFELLSRESVSIPAKLFEQLGHLALKVDDVFTQTIQGATGWRPVAAVTNNELNKLIKSFLQVNVKKPFATVPSSSYGAVGSPYEDTVEQLDPSALEKVCVVLAQWLQTTSGYLAAAGVATFNSASVAARQHPRAAATLTMAMIYAVYDKLHSLLSGESMRNNGTHFVEEDDPVLRKYISDEVGAILSEMPDVVQAIEARLQTSSYADPHRDPLLIPDIKLLLSEPVLSQPDQSVAELIDESILKSRNRYAHLLISRLEADQNENPVNEVEDLPANSERQKLADDSAQWVLEALSDAELTRQADRNLQTRLLEKLEANQNIPLSVPKDSSMSKPLELYQNTLNDPRVLAWLTSKGFVLDTLIIHESSISGTVVQDGASSTQTFSLWDTSGWWQVSAHVLAARRVLDPGNFGLPFVDEQHNLVPCDVILDFYKVMPPITDGQAAALATQLKIDGWPDITAEYRAQINKECDEATALIAETKSRAQLIHELTAASANLLDDTPLSLSGRYTRSGNHLPLTEKCADIVEDLNAFLKNPKMVEICKDANVDCDYLPVRICDKKIQVLISLEWKDLTGLVQAQSALTGPFDDLLKKVEQTGNALYSTLSIDLQQVINYKGFGSPKTAGEIRNVIQWMNTTLPSAPPLGDYSANLLGDSQSLIKLTPDDRASIISLQKSFFNGASSIIDELGAELLPDTSVEYRRSHVDELLGKMFEADQCVSWGHQLLQALNWYGAGQTAFPEHYQSLLLAAIKLAVDPDVPGRPGTVAGYDVYQPKNLGRDLVTVRTEIEQHLIDHRGVSAQAAPLIAHLFLADAAPEFLAQDPDKGILVGTASWMTLRLGVAIAELQRPGCSRAMTTDQLMALALLNPTTPEQRLLFKSAAVDILMTWGAMNGVVQPKEAHSVADYSLVAKRFATQRAELSEAVEGFKQPLLTRREIAIQELGKAFSFFTTQAVEEIKIKADVFEPLDKLNPVRTVEKTLVEAYMDGDLFRHRWKMSSDPIDQGVFDRCVFILPVLNDLLSASVNRFFNSRRNAFVTSTKSLIAALPLEDRQCLEQGEVQLFTLREETGKPKEDETAQIQAVNRGRQGTLLRCKYQQKVSYFEVFPGRLAIIKRVDLPDDLPLNGVIKIEKAKISKGSTVNVQVQRGTELPFDFAAYFEGSEPIAGARSPKLIVEKLGNTLPAVSEQGSKHTTLVPDSYGSGRTAAIVDNIINGNYLQGERDFLFKQAKGQTTAEENRAYWEKIGNFLLQLIPFVGCTDDLQSGDRMRFINGAFGCFTDLASGLNTLVGGAGRITKALSSIVPVSIKAFEAIKITGTTLISLINPLDGLPDLIAGGARTVGSLRKILTSGVFALTDSGVGHLQVCLDRLRAFFGGAASGAATRLPRSIAGTMGQVNGSDVAWVDNKWYALDIDGNPIGRALDEPRVQRA</sequence>
<evidence type="ECO:0000313" key="1">
    <source>
        <dbReference type="EMBL" id="AWY39335.1"/>
    </source>
</evidence>
<organism evidence="1 2">
    <name type="scientific">Pseudomonas putida</name>
    <name type="common">Arthrobacter siderocapsulatus</name>
    <dbReference type="NCBI Taxonomy" id="303"/>
    <lineage>
        <taxon>Bacteria</taxon>
        <taxon>Pseudomonadati</taxon>
        <taxon>Pseudomonadota</taxon>
        <taxon>Gammaproteobacteria</taxon>
        <taxon>Pseudomonadales</taxon>
        <taxon>Pseudomonadaceae</taxon>
        <taxon>Pseudomonas</taxon>
    </lineage>
</organism>